<keyword evidence="4" id="KW-1185">Reference proteome</keyword>
<proteinExistence type="predicted"/>
<comment type="caution">
    <text evidence="3">The sequence shown here is derived from an EMBL/GenBank/DDBJ whole genome shotgun (WGS) entry which is preliminary data.</text>
</comment>
<feature type="signal peptide" evidence="1">
    <location>
        <begin position="1"/>
        <end position="23"/>
    </location>
</feature>
<dbReference type="OrthoDB" id="3786280at2"/>
<evidence type="ECO:0000259" key="2">
    <source>
        <dbReference type="Pfam" id="PF13472"/>
    </source>
</evidence>
<evidence type="ECO:0000313" key="4">
    <source>
        <dbReference type="Proteomes" id="UP000298358"/>
    </source>
</evidence>
<dbReference type="InterPro" id="IPR013830">
    <property type="entry name" value="SGNH_hydro"/>
</dbReference>
<protein>
    <submittedName>
        <fullName evidence="3">SGNH/GDSL hydrolase family protein</fullName>
    </submittedName>
</protein>
<dbReference type="InterPro" id="IPR006311">
    <property type="entry name" value="TAT_signal"/>
</dbReference>
<dbReference type="EMBL" id="SPQB01000007">
    <property type="protein sequence ID" value="TFU33560.1"/>
    <property type="molecule type" value="Genomic_DNA"/>
</dbReference>
<organism evidence="3 4">
    <name type="scientific">Microbacterium paludicola</name>
    <dbReference type="NCBI Taxonomy" id="300019"/>
    <lineage>
        <taxon>Bacteria</taxon>
        <taxon>Bacillati</taxon>
        <taxon>Actinomycetota</taxon>
        <taxon>Actinomycetes</taxon>
        <taxon>Micrococcales</taxon>
        <taxon>Microbacteriaceae</taxon>
        <taxon>Microbacterium</taxon>
    </lineage>
</organism>
<dbReference type="GO" id="GO:0016787">
    <property type="term" value="F:hydrolase activity"/>
    <property type="evidence" value="ECO:0007669"/>
    <property type="project" value="UniProtKB-KW"/>
</dbReference>
<keyword evidence="1" id="KW-0732">Signal</keyword>
<sequence>MRTRRIVIASLAAAVLAAAGVVAAVALTRAGAEPPGCDDIRAYQERYGEIETLGDGPREVAVLGDSYSAGDALSDRGQRWTDVLPSLDPELTVRLDAVPFTGFVNRGACGPNAFTDRIDRIVAEADDALVIQGGLNDVFAEPATVAESVRDVLDAAAGTEHVVVIGPTDAPAREGEAVVDAVLEREAADRGMTYVSALQWELPFGPDRLHLTADGHRAYAEKVLDALTEAGVG</sequence>
<evidence type="ECO:0000313" key="3">
    <source>
        <dbReference type="EMBL" id="TFU33560.1"/>
    </source>
</evidence>
<dbReference type="Pfam" id="PF13472">
    <property type="entry name" value="Lipase_GDSL_2"/>
    <property type="match status" value="1"/>
</dbReference>
<dbReference type="Gene3D" id="3.40.50.1110">
    <property type="entry name" value="SGNH hydrolase"/>
    <property type="match status" value="1"/>
</dbReference>
<feature type="domain" description="SGNH hydrolase-type esterase" evidence="2">
    <location>
        <begin position="62"/>
        <end position="218"/>
    </location>
</feature>
<evidence type="ECO:0000256" key="1">
    <source>
        <dbReference type="SAM" id="SignalP"/>
    </source>
</evidence>
<keyword evidence="3" id="KW-0378">Hydrolase</keyword>
<dbReference type="CDD" id="cd00229">
    <property type="entry name" value="SGNH_hydrolase"/>
    <property type="match status" value="1"/>
</dbReference>
<dbReference type="InterPro" id="IPR036514">
    <property type="entry name" value="SGNH_hydro_sf"/>
</dbReference>
<reference evidence="3 4" key="1">
    <citation type="submission" date="2019-03" db="EMBL/GenBank/DDBJ databases">
        <title>Diversity of the mouse oral microbiome.</title>
        <authorList>
            <person name="Joseph S."/>
            <person name="Aduse-Opoku J."/>
            <person name="Curtis M."/>
            <person name="Wade W."/>
            <person name="Hashim A."/>
        </authorList>
    </citation>
    <scope>NUCLEOTIDE SEQUENCE [LARGE SCALE GENOMIC DNA]</scope>
    <source>
        <strain evidence="3 4">P1012</strain>
    </source>
</reference>
<accession>A0A4Y9FW60</accession>
<feature type="chain" id="PRO_5039101948" evidence="1">
    <location>
        <begin position="24"/>
        <end position="233"/>
    </location>
</feature>
<dbReference type="AlphaFoldDB" id="A0A4Y9FW60"/>
<name>A0A4Y9FW60_9MICO</name>
<dbReference type="RefSeq" id="WP_135113689.1">
    <property type="nucleotide sequence ID" value="NZ_JADGLL010000007.1"/>
</dbReference>
<dbReference type="SUPFAM" id="SSF52266">
    <property type="entry name" value="SGNH hydrolase"/>
    <property type="match status" value="1"/>
</dbReference>
<dbReference type="PROSITE" id="PS51318">
    <property type="entry name" value="TAT"/>
    <property type="match status" value="1"/>
</dbReference>
<gene>
    <name evidence="3" type="ORF">E4U02_04785</name>
</gene>
<dbReference type="Proteomes" id="UP000298358">
    <property type="component" value="Unassembled WGS sequence"/>
</dbReference>